<keyword evidence="4" id="KW-0010">Activator</keyword>
<evidence type="ECO:0000313" key="8">
    <source>
        <dbReference type="Proteomes" id="UP001150830"/>
    </source>
</evidence>
<gene>
    <name evidence="7" type="ORF">OUO13_02600</name>
</gene>
<dbReference type="PROSITE" id="PS01124">
    <property type="entry name" value="HTH_ARAC_FAMILY_2"/>
    <property type="match status" value="1"/>
</dbReference>
<dbReference type="InterPro" id="IPR014710">
    <property type="entry name" value="RmlC-like_jellyroll"/>
</dbReference>
<dbReference type="InterPro" id="IPR018060">
    <property type="entry name" value="HTH_AraC"/>
</dbReference>
<dbReference type="Proteomes" id="UP001150830">
    <property type="component" value="Unassembled WGS sequence"/>
</dbReference>
<dbReference type="SMART" id="SM00342">
    <property type="entry name" value="HTH_ARAC"/>
    <property type="match status" value="1"/>
</dbReference>
<reference evidence="7" key="1">
    <citation type="submission" date="2022-11" db="EMBL/GenBank/DDBJ databases">
        <title>Parathalassolutuus dongxingensis gen. nov., sp. nov., a novel member of family Oceanospirillaceae isolated from a coastal shrimp pond in Guangxi, China.</title>
        <authorList>
            <person name="Chen H."/>
        </authorList>
    </citation>
    <scope>NUCLEOTIDE SEQUENCE</scope>
    <source>
        <strain evidence="7">G-43</strain>
    </source>
</reference>
<feature type="domain" description="HTH araC/xylS-type" evidence="6">
    <location>
        <begin position="164"/>
        <end position="261"/>
    </location>
</feature>
<dbReference type="Gene3D" id="2.60.120.10">
    <property type="entry name" value="Jelly Rolls"/>
    <property type="match status" value="1"/>
</dbReference>
<dbReference type="SUPFAM" id="SSF51182">
    <property type="entry name" value="RmlC-like cupins"/>
    <property type="match status" value="1"/>
</dbReference>
<dbReference type="GO" id="GO:0003700">
    <property type="term" value="F:DNA-binding transcription factor activity"/>
    <property type="evidence" value="ECO:0007669"/>
    <property type="project" value="InterPro"/>
</dbReference>
<dbReference type="Pfam" id="PF12833">
    <property type="entry name" value="HTH_18"/>
    <property type="match status" value="1"/>
</dbReference>
<comment type="caution">
    <text evidence="7">The sequence shown here is derived from an EMBL/GenBank/DDBJ whole genome shotgun (WGS) entry which is preliminary data.</text>
</comment>
<dbReference type="CDD" id="cd06124">
    <property type="entry name" value="cupin_NimR-like_N"/>
    <property type="match status" value="1"/>
</dbReference>
<dbReference type="GO" id="GO:0043565">
    <property type="term" value="F:sequence-specific DNA binding"/>
    <property type="evidence" value="ECO:0007669"/>
    <property type="project" value="InterPro"/>
</dbReference>
<protein>
    <submittedName>
        <fullName evidence="7">Helix-turn-helix transcriptional regulator</fullName>
    </submittedName>
</protein>
<evidence type="ECO:0000313" key="7">
    <source>
        <dbReference type="EMBL" id="MCY0964066.1"/>
    </source>
</evidence>
<dbReference type="PANTHER" id="PTHR11019:SF190">
    <property type="entry name" value="ARAC-FAMILY REGULATORY PROTEIN"/>
    <property type="match status" value="1"/>
</dbReference>
<dbReference type="RefSeq" id="WP_283172284.1">
    <property type="nucleotide sequence ID" value="NZ_JAPNOA010000009.1"/>
</dbReference>
<name>A0A9X3EGV0_9GAMM</name>
<evidence type="ECO:0000259" key="6">
    <source>
        <dbReference type="PROSITE" id="PS01124"/>
    </source>
</evidence>
<accession>A0A9X3EGV0</accession>
<dbReference type="PANTHER" id="PTHR11019">
    <property type="entry name" value="HTH-TYPE TRANSCRIPTIONAL REGULATOR NIMR"/>
    <property type="match status" value="1"/>
</dbReference>
<keyword evidence="3" id="KW-0238">DNA-binding</keyword>
<dbReference type="EMBL" id="JAPNOA010000009">
    <property type="protein sequence ID" value="MCY0964066.1"/>
    <property type="molecule type" value="Genomic_DNA"/>
</dbReference>
<dbReference type="Pfam" id="PF02311">
    <property type="entry name" value="AraC_binding"/>
    <property type="match status" value="1"/>
</dbReference>
<keyword evidence="1" id="KW-0678">Repressor</keyword>
<evidence type="ECO:0000256" key="4">
    <source>
        <dbReference type="ARBA" id="ARBA00023159"/>
    </source>
</evidence>
<proteinExistence type="predicted"/>
<keyword evidence="8" id="KW-1185">Reference proteome</keyword>
<keyword evidence="5" id="KW-0804">Transcription</keyword>
<dbReference type="InterPro" id="IPR020449">
    <property type="entry name" value="Tscrpt_reg_AraC-type_HTH"/>
</dbReference>
<evidence type="ECO:0000256" key="1">
    <source>
        <dbReference type="ARBA" id="ARBA00022491"/>
    </source>
</evidence>
<evidence type="ECO:0000256" key="3">
    <source>
        <dbReference type="ARBA" id="ARBA00023125"/>
    </source>
</evidence>
<dbReference type="FunFam" id="1.10.10.60:FF:000132">
    <property type="entry name" value="AraC family transcriptional regulator"/>
    <property type="match status" value="1"/>
</dbReference>
<organism evidence="7 8">
    <name type="scientific">Parathalassolituus penaei</name>
    <dbReference type="NCBI Taxonomy" id="2997323"/>
    <lineage>
        <taxon>Bacteria</taxon>
        <taxon>Pseudomonadati</taxon>
        <taxon>Pseudomonadota</taxon>
        <taxon>Gammaproteobacteria</taxon>
        <taxon>Oceanospirillales</taxon>
        <taxon>Oceanospirillaceae</taxon>
        <taxon>Parathalassolituus</taxon>
    </lineage>
</organism>
<dbReference type="PRINTS" id="PR00032">
    <property type="entry name" value="HTHARAC"/>
</dbReference>
<dbReference type="SUPFAM" id="SSF46689">
    <property type="entry name" value="Homeodomain-like"/>
    <property type="match status" value="1"/>
</dbReference>
<dbReference type="AlphaFoldDB" id="A0A9X3EGV0"/>
<dbReference type="Gene3D" id="1.10.10.60">
    <property type="entry name" value="Homeodomain-like"/>
    <property type="match status" value="1"/>
</dbReference>
<dbReference type="InterPro" id="IPR003313">
    <property type="entry name" value="AraC-bd"/>
</dbReference>
<keyword evidence="2" id="KW-0805">Transcription regulation</keyword>
<evidence type="ECO:0000256" key="2">
    <source>
        <dbReference type="ARBA" id="ARBA00023015"/>
    </source>
</evidence>
<evidence type="ECO:0000256" key="5">
    <source>
        <dbReference type="ARBA" id="ARBA00023163"/>
    </source>
</evidence>
<dbReference type="InterPro" id="IPR009057">
    <property type="entry name" value="Homeodomain-like_sf"/>
</dbReference>
<sequence>MLSSRQWQRIEVPDIRTLPAPVYLRSQELAEREMFPVHTHDWHQFVYATAGTMVVTVGDCWYVISPEHAIWVPAGMPHTVGAMHGASFRNLYVASDAAADLPGVGTQLQVTPLLRELVLEFERLHDPHLQQPYSRQISQVLLAHLQRLPCLDFHLPWPQTPMLLRLCEALFQSPADERSLDDWGNQLGASARTLSRRFERETGITFREWRYRLRLFLALEWLANGQSVTAVALELGYNTVSAFTHMFHQQTGSTPSQWRGRGGHPES</sequence>
<dbReference type="InterPro" id="IPR011051">
    <property type="entry name" value="RmlC_Cupin_sf"/>
</dbReference>